<evidence type="ECO:0000313" key="1">
    <source>
        <dbReference type="EMBL" id="PID56336.1"/>
    </source>
</evidence>
<reference evidence="1 2" key="1">
    <citation type="submission" date="2017-10" db="EMBL/GenBank/DDBJ databases">
        <title>Novel microbial diversity and functional potential in the marine mammal oral microbiome.</title>
        <authorList>
            <person name="Dudek N.K."/>
            <person name="Sun C.L."/>
            <person name="Burstein D."/>
            <person name="Kantor R.S."/>
            <person name="Aliaga Goltsman D.S."/>
            <person name="Bik E.M."/>
            <person name="Thomas B.C."/>
            <person name="Banfield J.F."/>
            <person name="Relman D.A."/>
        </authorList>
    </citation>
    <scope>NUCLEOTIDE SEQUENCE [LARGE SCALE GENOMIC DNA]</scope>
    <source>
        <strain evidence="1">DOLZORAL124_49_17</strain>
    </source>
</reference>
<dbReference type="EMBL" id="PDPS01000035">
    <property type="protein sequence ID" value="PID56336.1"/>
    <property type="molecule type" value="Genomic_DNA"/>
</dbReference>
<sequence length="61" mass="7279">MSREKYGSTPVKYLRVSHCFANSQIRKKSEKTLDRAQLRLHFAFHIPMQSKYRQHAERIAC</sequence>
<gene>
    <name evidence="1" type="ORF">CSB45_11655</name>
</gene>
<organism evidence="1 2">
    <name type="scientific">candidate division KSB3 bacterium</name>
    <dbReference type="NCBI Taxonomy" id="2044937"/>
    <lineage>
        <taxon>Bacteria</taxon>
        <taxon>candidate division KSB3</taxon>
    </lineage>
</organism>
<comment type="caution">
    <text evidence="1">The sequence shown here is derived from an EMBL/GenBank/DDBJ whole genome shotgun (WGS) entry which is preliminary data.</text>
</comment>
<accession>A0A2G6E2N0</accession>
<name>A0A2G6E2N0_9BACT</name>
<protein>
    <submittedName>
        <fullName evidence="1">Uncharacterized protein</fullName>
    </submittedName>
</protein>
<dbReference type="AlphaFoldDB" id="A0A2G6E2N0"/>
<evidence type="ECO:0000313" key="2">
    <source>
        <dbReference type="Proteomes" id="UP000229740"/>
    </source>
</evidence>
<dbReference type="Proteomes" id="UP000229740">
    <property type="component" value="Unassembled WGS sequence"/>
</dbReference>
<proteinExistence type="predicted"/>